<evidence type="ECO:0000256" key="1">
    <source>
        <dbReference type="ARBA" id="ARBA00022737"/>
    </source>
</evidence>
<dbReference type="CDD" id="cd12523">
    <property type="entry name" value="RRM2_MRN1"/>
    <property type="match status" value="1"/>
</dbReference>
<dbReference type="SMART" id="SM00360">
    <property type="entry name" value="RRM"/>
    <property type="match status" value="3"/>
</dbReference>
<organism evidence="6 7">
    <name type="scientific">Malassezia psittaci</name>
    <dbReference type="NCBI Taxonomy" id="1821823"/>
    <lineage>
        <taxon>Eukaryota</taxon>
        <taxon>Fungi</taxon>
        <taxon>Dikarya</taxon>
        <taxon>Basidiomycota</taxon>
        <taxon>Ustilaginomycotina</taxon>
        <taxon>Malasseziomycetes</taxon>
        <taxon>Malasseziales</taxon>
        <taxon>Malasseziaceae</taxon>
        <taxon>Malassezia</taxon>
    </lineage>
</organism>
<feature type="compositionally biased region" description="Polar residues" evidence="4">
    <location>
        <begin position="1"/>
        <end position="30"/>
    </location>
</feature>
<dbReference type="PROSITE" id="PS50102">
    <property type="entry name" value="RRM"/>
    <property type="match status" value="3"/>
</dbReference>
<dbReference type="AlphaFoldDB" id="A0AAF0JLM4"/>
<dbReference type="PANTHER" id="PTHR14089:SF8">
    <property type="entry name" value="RNA-BINDING PROTEIN MRN1"/>
    <property type="match status" value="1"/>
</dbReference>
<evidence type="ECO:0000256" key="4">
    <source>
        <dbReference type="SAM" id="MobiDB-lite"/>
    </source>
</evidence>
<dbReference type="InterPro" id="IPR039171">
    <property type="entry name" value="Cwc2/Slt11"/>
</dbReference>
<evidence type="ECO:0000256" key="2">
    <source>
        <dbReference type="ARBA" id="ARBA00022884"/>
    </source>
</evidence>
<evidence type="ECO:0000259" key="5">
    <source>
        <dbReference type="PROSITE" id="PS50102"/>
    </source>
</evidence>
<keyword evidence="7" id="KW-1185">Reference proteome</keyword>
<feature type="region of interest" description="Disordered" evidence="4">
    <location>
        <begin position="1"/>
        <end position="69"/>
    </location>
</feature>
<dbReference type="Proteomes" id="UP001214628">
    <property type="component" value="Chromosome 4"/>
</dbReference>
<evidence type="ECO:0000313" key="6">
    <source>
        <dbReference type="EMBL" id="WFD44296.1"/>
    </source>
</evidence>
<dbReference type="InterPro" id="IPR035979">
    <property type="entry name" value="RBD_domain_sf"/>
</dbReference>
<gene>
    <name evidence="6" type="ORF">MPSI1_002962</name>
</gene>
<sequence length="536" mass="58938">MPSSRRSSSQTAGNDARTEANQTVEDSSNDPNYHSPSSQNSQPNQASRSPVLPQNQEGNASQPPHTPMMAVPTVMPNAYAMASPMMPNWNPSMPMMMPMTGGIPMGYMQPVSSPYAQGVSDYNNLVPRMSVPQGVPIGRTVYIGSLPSDASVDELLNLVKFGPIENVKLLPEKNCAFISFLTAQTAAAFHADSSVRHITLHGQQMKIGWGKPSIPPPAVMLAVQQQQASRNVYIGQLDENTTEKDLRDDLARFGPIDQVKIVRDQAIAFVHFLSIQTAMKVVAVLPTEPKWSGKRVNYGKDRCAYVPKGQQQIQAHNHQAAAIGLAAATWLGYPTGYVNQANANYVPHDNPISAHASLPNDINARMQQPHPFGPVEPQYHQFGNRTVYLGNLHPDTNAEDICNHVRGGILQNVRYMPDRHIAFVTFVDANAALAFFHMASMTGITIHTRRLKVGWGKPSGALSPAMALAVQRGASRNVYLGNIDDPEMLNEDKIRSDLSEYGELEMVNTLKERNCVRTELLTYLGLCQFLKYSIRN</sequence>
<evidence type="ECO:0000256" key="3">
    <source>
        <dbReference type="PROSITE-ProRule" id="PRU00176"/>
    </source>
</evidence>
<feature type="compositionally biased region" description="Low complexity" evidence="4">
    <location>
        <begin position="31"/>
        <end position="50"/>
    </location>
</feature>
<dbReference type="InterPro" id="IPR000504">
    <property type="entry name" value="RRM_dom"/>
</dbReference>
<feature type="domain" description="RRM" evidence="5">
    <location>
        <begin position="385"/>
        <end position="458"/>
    </location>
</feature>
<proteinExistence type="predicted"/>
<dbReference type="FunFam" id="3.30.70.330:FF:000120">
    <property type="entry name" value="Negative regulator of differentiation 1"/>
    <property type="match status" value="1"/>
</dbReference>
<dbReference type="FunFam" id="3.30.70.330:FF:000400">
    <property type="entry name" value="Negative regulator of differentiation 1"/>
    <property type="match status" value="1"/>
</dbReference>
<feature type="compositionally biased region" description="Polar residues" evidence="4">
    <location>
        <begin position="52"/>
        <end position="63"/>
    </location>
</feature>
<dbReference type="InterPro" id="IPR012677">
    <property type="entry name" value="Nucleotide-bd_a/b_plait_sf"/>
</dbReference>
<dbReference type="SUPFAM" id="SSF54928">
    <property type="entry name" value="RNA-binding domain, RBD"/>
    <property type="match status" value="3"/>
</dbReference>
<protein>
    <recommendedName>
        <fullName evidence="5">RRM domain-containing protein</fullName>
    </recommendedName>
</protein>
<feature type="domain" description="RRM" evidence="5">
    <location>
        <begin position="139"/>
        <end position="212"/>
    </location>
</feature>
<dbReference type="Pfam" id="PF00076">
    <property type="entry name" value="RRM_1"/>
    <property type="match status" value="1"/>
</dbReference>
<keyword evidence="2 3" id="KW-0694">RNA-binding</keyword>
<name>A0AAF0JLM4_9BASI</name>
<accession>A0AAF0JLM4</accession>
<feature type="domain" description="RRM" evidence="5">
    <location>
        <begin position="230"/>
        <end position="311"/>
    </location>
</feature>
<keyword evidence="1" id="KW-0677">Repeat</keyword>
<dbReference type="GO" id="GO:0010494">
    <property type="term" value="C:cytoplasmic stress granule"/>
    <property type="evidence" value="ECO:0007669"/>
    <property type="project" value="TreeGrafter"/>
</dbReference>
<reference evidence="6" key="1">
    <citation type="submission" date="2023-02" db="EMBL/GenBank/DDBJ databases">
        <title>Mating type loci evolution in Malassezia.</title>
        <authorList>
            <person name="Coelho M.A."/>
        </authorList>
    </citation>
    <scope>NUCLEOTIDE SEQUENCE</scope>
    <source>
        <strain evidence="6">CBS 14136</strain>
    </source>
</reference>
<dbReference type="GO" id="GO:0003729">
    <property type="term" value="F:mRNA binding"/>
    <property type="evidence" value="ECO:0007669"/>
    <property type="project" value="TreeGrafter"/>
</dbReference>
<evidence type="ECO:0000313" key="7">
    <source>
        <dbReference type="Proteomes" id="UP001214628"/>
    </source>
</evidence>
<dbReference type="Gene3D" id="3.30.70.330">
    <property type="match status" value="4"/>
</dbReference>
<dbReference type="GO" id="GO:0000398">
    <property type="term" value="P:mRNA splicing, via spliceosome"/>
    <property type="evidence" value="ECO:0007669"/>
    <property type="project" value="TreeGrafter"/>
</dbReference>
<dbReference type="PANTHER" id="PTHR14089">
    <property type="entry name" value="PRE-MRNA-SPLICING FACTOR RBM22"/>
    <property type="match status" value="1"/>
</dbReference>
<dbReference type="GO" id="GO:0010468">
    <property type="term" value="P:regulation of gene expression"/>
    <property type="evidence" value="ECO:0007669"/>
    <property type="project" value="UniProtKB-ARBA"/>
</dbReference>
<dbReference type="EMBL" id="CP118378">
    <property type="protein sequence ID" value="WFD44296.1"/>
    <property type="molecule type" value="Genomic_DNA"/>
</dbReference>